<reference evidence="2" key="1">
    <citation type="submission" date="2021-04" db="EMBL/GenBank/DDBJ databases">
        <title>Mitogenome analysis reveals the evolution and host adaptation in Rhizoctonia solani.</title>
        <authorList>
            <person name="Zheng A."/>
            <person name="Lin R."/>
            <person name="Xia Y."/>
            <person name="Zhang D."/>
            <person name="Xiang X."/>
            <person name="Niu X."/>
            <person name="Liu Y."/>
            <person name="Jiang L."/>
            <person name="Wang X."/>
        </authorList>
    </citation>
    <scope>NUCLEOTIDE SEQUENCE</scope>
    <source>
        <strain evidence="2">AG1-IC</strain>
    </source>
</reference>
<dbReference type="GO" id="GO:0004519">
    <property type="term" value="F:endonuclease activity"/>
    <property type="evidence" value="ECO:0007669"/>
    <property type="project" value="UniProtKB-KW"/>
</dbReference>
<dbReference type="EMBL" id="MW995476">
    <property type="protein sequence ID" value="QWC53752.1"/>
    <property type="molecule type" value="Genomic_DNA"/>
</dbReference>
<name>A0A8E8GS11_9AGAM</name>
<dbReference type="Pfam" id="PF03161">
    <property type="entry name" value="LAGLIDADG_2"/>
    <property type="match status" value="1"/>
</dbReference>
<accession>A0A8E8GS11</accession>
<dbReference type="InterPro" id="IPR004860">
    <property type="entry name" value="LAGLIDADG_dom"/>
</dbReference>
<evidence type="ECO:0000313" key="2">
    <source>
        <dbReference type="EMBL" id="QWC53752.1"/>
    </source>
</evidence>
<keyword evidence="2" id="KW-0540">Nuclease</keyword>
<keyword evidence="2" id="KW-0378">Hydrolase</keyword>
<organism evidence="2">
    <name type="scientific">Rhizoctonia solani</name>
    <dbReference type="NCBI Taxonomy" id="456999"/>
    <lineage>
        <taxon>Eukaryota</taxon>
        <taxon>Fungi</taxon>
        <taxon>Dikarya</taxon>
        <taxon>Basidiomycota</taxon>
        <taxon>Agaricomycotina</taxon>
        <taxon>Agaricomycetes</taxon>
        <taxon>Cantharellales</taxon>
        <taxon>Ceratobasidiaceae</taxon>
        <taxon>Rhizoctonia</taxon>
    </lineage>
</organism>
<keyword evidence="2" id="KW-0496">Mitochondrion</keyword>
<dbReference type="AlphaFoldDB" id="A0A8E8GS11"/>
<proteinExistence type="predicted"/>
<gene>
    <name evidence="2" type="primary">mcg21</name>
</gene>
<sequence length="210" mass="24233">MKILKNIKTLTPNSLISVLIGILLGDGGIYRTSSTSNCRFEMSFGQHSQQFAEKIGELFKDYMSNPVKSVTLKVRDKTYTNYRLKTATLSLFNQYHDMFYNWNPEKGKYVKIVPKNISEFMDPIVLAYLLMSDGNFDKNRNRVRIFTNSFTKEEVQILADSINAKLGIYVGVLHDRKDQWILTIGAKQLDLLRQTVSQHFDPSMLYRIGL</sequence>
<keyword evidence="2" id="KW-0255">Endonuclease</keyword>
<evidence type="ECO:0000259" key="1">
    <source>
        <dbReference type="Pfam" id="PF03161"/>
    </source>
</evidence>
<protein>
    <submittedName>
        <fullName evidence="2">LAGLIDADG homing endonuclease</fullName>
    </submittedName>
</protein>
<feature type="domain" description="Homing endonuclease LAGLIDADG" evidence="1">
    <location>
        <begin position="17"/>
        <end position="189"/>
    </location>
</feature>
<geneLocation type="mitochondrion" evidence="2"/>